<dbReference type="OrthoDB" id="2476785at2"/>
<organism evidence="3 4">
    <name type="scientific">Priestia filamentosa</name>
    <dbReference type="NCBI Taxonomy" id="1402861"/>
    <lineage>
        <taxon>Bacteria</taxon>
        <taxon>Bacillati</taxon>
        <taxon>Bacillota</taxon>
        <taxon>Bacilli</taxon>
        <taxon>Bacillales</taxon>
        <taxon>Bacillaceae</taxon>
        <taxon>Priestia</taxon>
    </lineage>
</organism>
<dbReference type="InterPro" id="IPR008983">
    <property type="entry name" value="Tumour_necrosis_fac-like_dom"/>
</dbReference>
<protein>
    <recommendedName>
        <fullName evidence="2">BclA C-terminal domain-containing protein</fullName>
    </recommendedName>
</protein>
<dbReference type="Proteomes" id="UP000036202">
    <property type="component" value="Chromosome"/>
</dbReference>
<dbReference type="InterPro" id="IPR041415">
    <property type="entry name" value="BclA_C"/>
</dbReference>
<dbReference type="KEGG" id="beo:BEH_09835"/>
<accession>A0A0H4KQ12</accession>
<name>A0A0H4KQ12_9BACI</name>
<evidence type="ECO:0000313" key="4">
    <source>
        <dbReference type="Proteomes" id="UP000036202"/>
    </source>
</evidence>
<dbReference type="Pfam" id="PF18573">
    <property type="entry name" value="BclA_C"/>
    <property type="match status" value="1"/>
</dbReference>
<sequence>MFASNTLGSVIVVALGGSTNIRLPNNQSLGNFIGNANDTVFTVPETGRYYITYQINTTVGLGIGAGARVTANGTPIPGTILVPAVSNATFYRDCITPLTAGSTLSLQLFSSILLTATLISGGGTIGASLNIIRIQ</sequence>
<feature type="transmembrane region" description="Helical" evidence="1">
    <location>
        <begin position="108"/>
        <end position="132"/>
    </location>
</feature>
<dbReference type="PATRIC" id="fig|135735.6.peg.2042"/>
<keyword evidence="1" id="KW-1133">Transmembrane helix</keyword>
<dbReference type="Gene3D" id="2.60.120.40">
    <property type="match status" value="1"/>
</dbReference>
<feature type="domain" description="BclA C-terminal" evidence="2">
    <location>
        <begin position="1"/>
        <end position="135"/>
    </location>
</feature>
<gene>
    <name evidence="3" type="ORF">BEH_09835</name>
</gene>
<keyword evidence="1" id="KW-0812">Transmembrane</keyword>
<evidence type="ECO:0000259" key="2">
    <source>
        <dbReference type="Pfam" id="PF18573"/>
    </source>
</evidence>
<evidence type="ECO:0000256" key="1">
    <source>
        <dbReference type="SAM" id="Phobius"/>
    </source>
</evidence>
<dbReference type="AlphaFoldDB" id="A0A0H4KQ12"/>
<dbReference type="EMBL" id="CP011974">
    <property type="protein sequence ID" value="AKO95036.1"/>
    <property type="molecule type" value="Genomic_DNA"/>
</dbReference>
<proteinExistence type="predicted"/>
<keyword evidence="4" id="KW-1185">Reference proteome</keyword>
<evidence type="ECO:0000313" key="3">
    <source>
        <dbReference type="EMBL" id="AKO95036.1"/>
    </source>
</evidence>
<reference evidence="4" key="2">
    <citation type="submission" date="2015-06" db="EMBL/GenBank/DDBJ databases">
        <title>Genome Sequence of Bacillus endophyticus and Analysis of its Companion Mechanism in the Ketogulonigenium vulgare-Bacillus strain Consortium.</title>
        <authorList>
            <person name="Jia N."/>
            <person name="Du J."/>
            <person name="Ding M.-Z."/>
            <person name="Gao F."/>
            <person name="Yuan Y.-J."/>
        </authorList>
    </citation>
    <scope>NUCLEOTIDE SEQUENCE [LARGE SCALE GENOMIC DNA]</scope>
    <source>
        <strain evidence="4">Hbe603</strain>
    </source>
</reference>
<reference evidence="3 4" key="1">
    <citation type="journal article" date="2015" name="PLoS ONE">
        <title>Genome Sequence of Bacillus endophyticus and Analysis of Its Companion Mechanism in the Ketogulonigenium vulgare-Bacillus Strain Consortium.</title>
        <authorList>
            <person name="Jia N."/>
            <person name="Du J."/>
            <person name="Ding M.Z."/>
            <person name="Gao F."/>
            <person name="Yuan Y.J."/>
        </authorList>
    </citation>
    <scope>NUCLEOTIDE SEQUENCE [LARGE SCALE GENOMIC DNA]</scope>
    <source>
        <strain evidence="3 4">Hbe603</strain>
    </source>
</reference>
<keyword evidence="1" id="KW-0472">Membrane</keyword>